<dbReference type="PANTHER" id="PTHR11669">
    <property type="entry name" value="REPLICATION FACTOR C / DNA POLYMERASE III GAMMA-TAU SUBUNIT"/>
    <property type="match status" value="1"/>
</dbReference>
<dbReference type="InterPro" id="IPR012763">
    <property type="entry name" value="DNA_pol_III_sug/sutau_N"/>
</dbReference>
<comment type="caution">
    <text evidence="14">The sequence shown here is derived from an EMBL/GenBank/DDBJ whole genome shotgun (WGS) entry which is preliminary data.</text>
</comment>
<dbReference type="InterPro" id="IPR038249">
    <property type="entry name" value="PolIII_tau_V_sf"/>
</dbReference>
<keyword evidence="4 11" id="KW-0235">DNA replication</keyword>
<feature type="compositionally biased region" description="Polar residues" evidence="12">
    <location>
        <begin position="540"/>
        <end position="561"/>
    </location>
</feature>
<dbReference type="Proteomes" id="UP000321764">
    <property type="component" value="Unassembled WGS sequence"/>
</dbReference>
<dbReference type="CDD" id="cd00009">
    <property type="entry name" value="AAA"/>
    <property type="match status" value="1"/>
</dbReference>
<dbReference type="NCBIfam" id="TIGR02397">
    <property type="entry name" value="dnaX_nterm"/>
    <property type="match status" value="1"/>
</dbReference>
<feature type="region of interest" description="Disordered" evidence="12">
    <location>
        <begin position="411"/>
        <end position="438"/>
    </location>
</feature>
<evidence type="ECO:0000256" key="9">
    <source>
        <dbReference type="ARBA" id="ARBA00022932"/>
    </source>
</evidence>
<dbReference type="AlphaFoldDB" id="A0A5C8Z7Q5"/>
<evidence type="ECO:0000256" key="12">
    <source>
        <dbReference type="SAM" id="MobiDB-lite"/>
    </source>
</evidence>
<protein>
    <recommendedName>
        <fullName evidence="11">DNA polymerase III subunit gamma/tau</fullName>
        <ecNumber evidence="11">2.7.7.7</ecNumber>
    </recommendedName>
</protein>
<evidence type="ECO:0000256" key="8">
    <source>
        <dbReference type="ARBA" id="ARBA00022840"/>
    </source>
</evidence>
<comment type="function">
    <text evidence="11">DNA polymerase III is a complex, multichain enzyme responsible for most of the replicative synthesis in bacteria. This DNA polymerase also exhibits 3' to 5' exonuclease activity.</text>
</comment>
<dbReference type="OrthoDB" id="9810148at2"/>
<dbReference type="EC" id="2.7.7.7" evidence="11"/>
<dbReference type="InterPro" id="IPR050238">
    <property type="entry name" value="DNA_Rep/Repair_Clamp_Loader"/>
</dbReference>
<dbReference type="GO" id="GO:0005524">
    <property type="term" value="F:ATP binding"/>
    <property type="evidence" value="ECO:0007669"/>
    <property type="project" value="UniProtKB-KW"/>
</dbReference>
<dbReference type="InterPro" id="IPR045085">
    <property type="entry name" value="HLD_clamp_pol_III_gamma_tau"/>
</dbReference>
<keyword evidence="7" id="KW-0862">Zinc</keyword>
<evidence type="ECO:0000256" key="2">
    <source>
        <dbReference type="ARBA" id="ARBA00022679"/>
    </source>
</evidence>
<dbReference type="Gene3D" id="3.30.300.150">
    <property type="entry name" value="DNA polymerase III, tau subunit, domain V"/>
    <property type="match status" value="1"/>
</dbReference>
<dbReference type="GO" id="GO:0003677">
    <property type="term" value="F:DNA binding"/>
    <property type="evidence" value="ECO:0007669"/>
    <property type="project" value="InterPro"/>
</dbReference>
<evidence type="ECO:0000256" key="5">
    <source>
        <dbReference type="ARBA" id="ARBA00022723"/>
    </source>
</evidence>
<evidence type="ECO:0000256" key="1">
    <source>
        <dbReference type="ARBA" id="ARBA00006360"/>
    </source>
</evidence>
<dbReference type="NCBIfam" id="NF004046">
    <property type="entry name" value="PRK05563.1"/>
    <property type="match status" value="1"/>
</dbReference>
<dbReference type="GO" id="GO:0006261">
    <property type="term" value="P:DNA-templated DNA replication"/>
    <property type="evidence" value="ECO:0007669"/>
    <property type="project" value="TreeGrafter"/>
</dbReference>
<dbReference type="InterPro" id="IPR022754">
    <property type="entry name" value="DNA_pol_III_gamma-3"/>
</dbReference>
<dbReference type="PRINTS" id="PR00300">
    <property type="entry name" value="CLPPROTEASEA"/>
</dbReference>
<dbReference type="GO" id="GO:0003887">
    <property type="term" value="F:DNA-directed DNA polymerase activity"/>
    <property type="evidence" value="ECO:0007669"/>
    <property type="project" value="UniProtKB-KW"/>
</dbReference>
<keyword evidence="15" id="KW-1185">Reference proteome</keyword>
<dbReference type="Pfam" id="PF12169">
    <property type="entry name" value="DNA_pol3_gamma3"/>
    <property type="match status" value="1"/>
</dbReference>
<dbReference type="Gene3D" id="3.40.50.300">
    <property type="entry name" value="P-loop containing nucleotide triphosphate hydrolases"/>
    <property type="match status" value="1"/>
</dbReference>
<dbReference type="EMBL" id="VKAD01000001">
    <property type="protein sequence ID" value="TXR53278.1"/>
    <property type="molecule type" value="Genomic_DNA"/>
</dbReference>
<dbReference type="CDD" id="cd18137">
    <property type="entry name" value="HLD_clamp_pol_III_gamma_tau"/>
    <property type="match status" value="1"/>
</dbReference>
<dbReference type="InterPro" id="IPR008921">
    <property type="entry name" value="DNA_pol3_clamp-load_cplx_C"/>
</dbReference>
<evidence type="ECO:0000259" key="13">
    <source>
        <dbReference type="SMART" id="SM00382"/>
    </source>
</evidence>
<dbReference type="SUPFAM" id="SSF48019">
    <property type="entry name" value="post-AAA+ oligomerization domain-like"/>
    <property type="match status" value="1"/>
</dbReference>
<evidence type="ECO:0000256" key="10">
    <source>
        <dbReference type="ARBA" id="ARBA00049244"/>
    </source>
</evidence>
<dbReference type="PANTHER" id="PTHR11669:SF0">
    <property type="entry name" value="PROTEIN STICHEL-LIKE 2"/>
    <property type="match status" value="1"/>
</dbReference>
<evidence type="ECO:0000256" key="3">
    <source>
        <dbReference type="ARBA" id="ARBA00022695"/>
    </source>
</evidence>
<feature type="region of interest" description="Disordered" evidence="12">
    <location>
        <begin position="456"/>
        <end position="477"/>
    </location>
</feature>
<keyword evidence="2 11" id="KW-0808">Transferase</keyword>
<dbReference type="FunFam" id="1.10.8.60:FF:000013">
    <property type="entry name" value="DNA polymerase III subunit gamma/tau"/>
    <property type="match status" value="1"/>
</dbReference>
<dbReference type="Pfam" id="PF22608">
    <property type="entry name" value="DNAX_ATPase_lid"/>
    <property type="match status" value="1"/>
</dbReference>
<keyword evidence="3 11" id="KW-0548">Nucleotidyltransferase</keyword>
<reference evidence="14 15" key="1">
    <citation type="submission" date="2019-07" db="EMBL/GenBank/DDBJ databases">
        <title>Reinekea sp. strain SSH23 genome sequencing and assembly.</title>
        <authorList>
            <person name="Kim I."/>
        </authorList>
    </citation>
    <scope>NUCLEOTIDE SEQUENCE [LARGE SCALE GENOMIC DNA]</scope>
    <source>
        <strain evidence="14 15">SSH23</strain>
    </source>
</reference>
<dbReference type="GO" id="GO:0046872">
    <property type="term" value="F:metal ion binding"/>
    <property type="evidence" value="ECO:0007669"/>
    <property type="project" value="UniProtKB-KW"/>
</dbReference>
<sequence length="731" mass="80157">MSYQVLARKWRPATFAEMVGQVHVLRALINALDQQRLHHAYLFTGTRGVGKTTIARLLAKSLNCEQGVSSKPCGVCSSCKEISEGRFVDLIEVDAASRTKVEDTRELLDNVQYAPTRGRYKVYLIDEVHMLSSSSFNALLKTLEEPPEHVKFLLATTDPQKLPVTVLSRCLQFNLKNMTRENIVSHLNHILAEEQVPHDQGSLWSIAEAAAGSMRDALSLTDQAIAFGEGALKDSDVSAMLGSVDLKRVLRFAVALFERNVDQLMALTAEVDEHSPDYQALMTELMSVLHRTAIAQAAPTAIDNSKGDRNAIVKLAGAVQPEDVHLYYQIAAKAKPEMPLAPSERAGFEMALLRMVAFSQTPVSNIGELPELSAQQHQADPEAVEADATPAKKSELINQAESALEPDALADQQATSDNAESNPELEPEPESSITDSSIVDSSIVDSSIDSTAVIAESSGQADSQSVTPVEEHASESVSLAEPIVDEQTIIAPEPEAEVLQAEFVQASVDEAVTSVDEVETPEALATSEIEPAERFEPQGVESQGVESQGVEPQSIDSENTASHELLSSNVDQAEPEKAPGQSEDRVAKAQWPATDRNEDPVFWWQVNLHRLGLQGMTKTLFAHSQWLGFEGDTLSLNISPNYRKIMNDSHQEKLMQALADWLPGCRRLAFEFAPVELTPQLWLDQLVQASKDQAYQYLQQDPFITQLVNEFEAQLQRESAVTNHNPIPSGE</sequence>
<gene>
    <name evidence="11" type="primary">dnaX</name>
    <name evidence="14" type="ORF">FME95_01520</name>
</gene>
<keyword evidence="9 11" id="KW-0239">DNA-directed DNA polymerase</keyword>
<dbReference type="InterPro" id="IPR027417">
    <property type="entry name" value="P-loop_NTPase"/>
</dbReference>
<evidence type="ECO:0000256" key="7">
    <source>
        <dbReference type="ARBA" id="ARBA00022833"/>
    </source>
</evidence>
<comment type="similarity">
    <text evidence="1 11">Belongs to the DnaX/STICHEL family.</text>
</comment>
<dbReference type="InterPro" id="IPR001270">
    <property type="entry name" value="ClpA/B"/>
</dbReference>
<accession>A0A5C8Z7Q5</accession>
<dbReference type="NCBIfam" id="NF005942">
    <property type="entry name" value="PRK07994.1"/>
    <property type="match status" value="1"/>
</dbReference>
<feature type="compositionally biased region" description="Polar residues" evidence="12">
    <location>
        <begin position="457"/>
        <end position="467"/>
    </location>
</feature>
<evidence type="ECO:0000256" key="4">
    <source>
        <dbReference type="ARBA" id="ARBA00022705"/>
    </source>
</evidence>
<keyword evidence="8 11" id="KW-0067">ATP-binding</keyword>
<keyword evidence="6 11" id="KW-0547">Nucleotide-binding</keyword>
<organism evidence="14 15">
    <name type="scientific">Reinekea thalattae</name>
    <dbReference type="NCBI Taxonomy" id="2593301"/>
    <lineage>
        <taxon>Bacteria</taxon>
        <taxon>Pseudomonadati</taxon>
        <taxon>Pseudomonadota</taxon>
        <taxon>Gammaproteobacteria</taxon>
        <taxon>Oceanospirillales</taxon>
        <taxon>Saccharospirillaceae</taxon>
        <taxon>Reinekea</taxon>
    </lineage>
</organism>
<comment type="catalytic activity">
    <reaction evidence="10 11">
        <text>DNA(n) + a 2'-deoxyribonucleoside 5'-triphosphate = DNA(n+1) + diphosphate</text>
        <dbReference type="Rhea" id="RHEA:22508"/>
        <dbReference type="Rhea" id="RHEA-COMP:17339"/>
        <dbReference type="Rhea" id="RHEA-COMP:17340"/>
        <dbReference type="ChEBI" id="CHEBI:33019"/>
        <dbReference type="ChEBI" id="CHEBI:61560"/>
        <dbReference type="ChEBI" id="CHEBI:173112"/>
        <dbReference type="EC" id="2.7.7.7"/>
    </reaction>
</comment>
<dbReference type="Gene3D" id="1.20.272.10">
    <property type="match status" value="1"/>
</dbReference>
<feature type="domain" description="AAA+ ATPase" evidence="13">
    <location>
        <begin position="37"/>
        <end position="179"/>
    </location>
</feature>
<dbReference type="Gene3D" id="1.10.8.60">
    <property type="match status" value="1"/>
</dbReference>
<evidence type="ECO:0000313" key="14">
    <source>
        <dbReference type="EMBL" id="TXR53278.1"/>
    </source>
</evidence>
<dbReference type="Pfam" id="PF12170">
    <property type="entry name" value="DNA_pol3_tau_5"/>
    <property type="match status" value="1"/>
</dbReference>
<evidence type="ECO:0000313" key="15">
    <source>
        <dbReference type="Proteomes" id="UP000321764"/>
    </source>
</evidence>
<dbReference type="InterPro" id="IPR003593">
    <property type="entry name" value="AAA+_ATPase"/>
</dbReference>
<dbReference type="FunFam" id="1.20.272.10:FF:000003">
    <property type="entry name" value="DNA polymerase III subunit gamma/tau"/>
    <property type="match status" value="1"/>
</dbReference>
<dbReference type="InterPro" id="IPR021029">
    <property type="entry name" value="DNA_pol_III_tau_dom-5"/>
</dbReference>
<dbReference type="SUPFAM" id="SSF52540">
    <property type="entry name" value="P-loop containing nucleoside triphosphate hydrolases"/>
    <property type="match status" value="1"/>
</dbReference>
<proteinExistence type="inferred from homology"/>
<feature type="region of interest" description="Disordered" evidence="12">
    <location>
        <begin position="515"/>
        <end position="561"/>
    </location>
</feature>
<name>A0A5C8Z7Q5_9GAMM</name>
<dbReference type="RefSeq" id="WP_147712504.1">
    <property type="nucleotide sequence ID" value="NZ_VKAD01000001.1"/>
</dbReference>
<dbReference type="Pfam" id="PF13177">
    <property type="entry name" value="DNA_pol3_delta2"/>
    <property type="match status" value="1"/>
</dbReference>
<evidence type="ECO:0000256" key="6">
    <source>
        <dbReference type="ARBA" id="ARBA00022741"/>
    </source>
</evidence>
<comment type="subunit">
    <text evidence="11">DNA polymerase III contains a core (composed of alpha, epsilon and theta chains) that associates with a tau subunit. This core dimerizes to form the POLIII' complex. PolIII' associates with the gamma complex (composed of gamma, delta, delta', psi and chi chains) and with the beta chain to form the complete DNA polymerase III complex.</text>
</comment>
<keyword evidence="5" id="KW-0479">Metal-binding</keyword>
<dbReference type="SMART" id="SM00382">
    <property type="entry name" value="AAA"/>
    <property type="match status" value="1"/>
</dbReference>
<dbReference type="FunFam" id="3.40.50.300:FF:000014">
    <property type="entry name" value="DNA polymerase III subunit gamma/tau"/>
    <property type="match status" value="1"/>
</dbReference>
<dbReference type="GO" id="GO:0009360">
    <property type="term" value="C:DNA polymerase III complex"/>
    <property type="evidence" value="ECO:0007669"/>
    <property type="project" value="InterPro"/>
</dbReference>
<evidence type="ECO:0000256" key="11">
    <source>
        <dbReference type="RuleBase" id="RU364063"/>
    </source>
</evidence>